<proteinExistence type="predicted"/>
<keyword evidence="6" id="KW-0496">Mitochondrion</keyword>
<evidence type="ECO:0000256" key="8">
    <source>
        <dbReference type="ARBA" id="ARBA00023284"/>
    </source>
</evidence>
<sequence length="105" mass="11367">MESPIKSLQPPTAVLEIFCKSGGPILPNGDINWECPCLGNTPSGPCGVQFREAFSCFTNSMDEPKGSECREAFDAMTTCMVQYPKLFAHSLRRSGIPSTDDNSSS</sequence>
<gene>
    <name evidence="10" type="ORF">LAZ67_7000173</name>
</gene>
<reference evidence="10 11" key="1">
    <citation type="submission" date="2022-01" db="EMBL/GenBank/DDBJ databases">
        <title>A chromosomal length assembly of Cordylochernes scorpioides.</title>
        <authorList>
            <person name="Zeh D."/>
            <person name="Zeh J."/>
        </authorList>
    </citation>
    <scope>NUCLEOTIDE SEQUENCE [LARGE SCALE GENOMIC DNA]</scope>
    <source>
        <strain evidence="10">IN4F17</strain>
        <tissue evidence="10">Whole Body</tissue>
    </source>
</reference>
<dbReference type="EMBL" id="CP092869">
    <property type="protein sequence ID" value="UYV69673.1"/>
    <property type="molecule type" value="Genomic_DNA"/>
</dbReference>
<evidence type="ECO:0000313" key="11">
    <source>
        <dbReference type="Proteomes" id="UP001235939"/>
    </source>
</evidence>
<keyword evidence="8" id="KW-0676">Redox-active center</keyword>
<dbReference type="Proteomes" id="UP001235939">
    <property type="component" value="Chromosome 07"/>
</dbReference>
<evidence type="ECO:0000256" key="3">
    <source>
        <dbReference type="ARBA" id="ARBA00022927"/>
    </source>
</evidence>
<dbReference type="PANTHER" id="PTHR21622:SF0">
    <property type="entry name" value="COILED-COIL-HELIX-COILED-COIL-HELIX DOMAIN CONTAINING 4"/>
    <property type="match status" value="1"/>
</dbReference>
<evidence type="ECO:0000256" key="2">
    <source>
        <dbReference type="ARBA" id="ARBA00022448"/>
    </source>
</evidence>
<keyword evidence="5" id="KW-0811">Translocation</keyword>
<keyword evidence="4" id="KW-0560">Oxidoreductase</keyword>
<name>A0ABY6KPJ3_9ARAC</name>
<feature type="domain" description="CHCH" evidence="9">
    <location>
        <begin position="46"/>
        <end position="80"/>
    </location>
</feature>
<keyword evidence="2" id="KW-0813">Transport</keyword>
<organism evidence="10 11">
    <name type="scientific">Cordylochernes scorpioides</name>
    <dbReference type="NCBI Taxonomy" id="51811"/>
    <lineage>
        <taxon>Eukaryota</taxon>
        <taxon>Metazoa</taxon>
        <taxon>Ecdysozoa</taxon>
        <taxon>Arthropoda</taxon>
        <taxon>Chelicerata</taxon>
        <taxon>Arachnida</taxon>
        <taxon>Pseudoscorpiones</taxon>
        <taxon>Cheliferoidea</taxon>
        <taxon>Chernetidae</taxon>
        <taxon>Cordylochernes</taxon>
    </lineage>
</organism>
<dbReference type="InterPro" id="IPR010625">
    <property type="entry name" value="CHCH"/>
</dbReference>
<dbReference type="Pfam" id="PF06747">
    <property type="entry name" value="CHCH"/>
    <property type="match status" value="1"/>
</dbReference>
<dbReference type="PANTHER" id="PTHR21622">
    <property type="entry name" value="COILED-COIL-HELIX-COILED-COIL-HELIX DOMAIN CONTAINING 4"/>
    <property type="match status" value="1"/>
</dbReference>
<dbReference type="Gene3D" id="1.10.287.2900">
    <property type="match status" value="1"/>
</dbReference>
<comment type="subcellular location">
    <subcellularLocation>
        <location evidence="1">Mitochondrion</location>
    </subcellularLocation>
</comment>
<evidence type="ECO:0000313" key="10">
    <source>
        <dbReference type="EMBL" id="UYV69673.1"/>
    </source>
</evidence>
<evidence type="ECO:0000256" key="5">
    <source>
        <dbReference type="ARBA" id="ARBA00023010"/>
    </source>
</evidence>
<evidence type="ECO:0000256" key="7">
    <source>
        <dbReference type="ARBA" id="ARBA00023157"/>
    </source>
</evidence>
<keyword evidence="3" id="KW-0653">Protein transport</keyword>
<protein>
    <submittedName>
        <fullName evidence="10">CHCHD4</fullName>
    </submittedName>
</protein>
<keyword evidence="7" id="KW-1015">Disulfide bond</keyword>
<evidence type="ECO:0000256" key="1">
    <source>
        <dbReference type="ARBA" id="ARBA00004173"/>
    </source>
</evidence>
<evidence type="ECO:0000259" key="9">
    <source>
        <dbReference type="Pfam" id="PF06747"/>
    </source>
</evidence>
<keyword evidence="11" id="KW-1185">Reference proteome</keyword>
<dbReference type="PROSITE" id="PS51808">
    <property type="entry name" value="CHCH"/>
    <property type="match status" value="1"/>
</dbReference>
<accession>A0ABY6KPJ3</accession>
<evidence type="ECO:0000256" key="4">
    <source>
        <dbReference type="ARBA" id="ARBA00023002"/>
    </source>
</evidence>
<evidence type="ECO:0000256" key="6">
    <source>
        <dbReference type="ARBA" id="ARBA00023128"/>
    </source>
</evidence>
<dbReference type="InterPro" id="IPR039289">
    <property type="entry name" value="CHCHD4"/>
</dbReference>